<proteinExistence type="predicted"/>
<dbReference type="InterPro" id="IPR003346">
    <property type="entry name" value="Transposase_20"/>
</dbReference>
<dbReference type="NCBIfam" id="NF033542">
    <property type="entry name" value="transpos_IS110"/>
    <property type="match status" value="1"/>
</dbReference>
<organism evidence="4">
    <name type="scientific">mine drainage metagenome</name>
    <dbReference type="NCBI Taxonomy" id="410659"/>
    <lineage>
        <taxon>unclassified sequences</taxon>
        <taxon>metagenomes</taxon>
        <taxon>ecological metagenomes</taxon>
    </lineage>
</organism>
<protein>
    <submittedName>
        <fullName evidence="4">Transposase IS116/IS110/IS902 family protein</fullName>
    </submittedName>
</protein>
<dbReference type="PANTHER" id="PTHR33055:SF3">
    <property type="entry name" value="PUTATIVE TRANSPOSASE FOR IS117-RELATED"/>
    <property type="match status" value="1"/>
</dbReference>
<evidence type="ECO:0000259" key="3">
    <source>
        <dbReference type="Pfam" id="PF02371"/>
    </source>
</evidence>
<evidence type="ECO:0000256" key="1">
    <source>
        <dbReference type="SAM" id="Coils"/>
    </source>
</evidence>
<dbReference type="EMBL" id="AUZY01009819">
    <property type="protein sequence ID" value="EQD40805.1"/>
    <property type="molecule type" value="Genomic_DNA"/>
</dbReference>
<feature type="domain" description="Transposase IS116/IS110/IS902 C-terminal" evidence="3">
    <location>
        <begin position="156"/>
        <end position="229"/>
    </location>
</feature>
<dbReference type="PANTHER" id="PTHR33055">
    <property type="entry name" value="TRANSPOSASE FOR INSERTION SEQUENCE ELEMENT IS1111A"/>
    <property type="match status" value="1"/>
</dbReference>
<reference evidence="4" key="1">
    <citation type="submission" date="2013-08" db="EMBL/GenBank/DDBJ databases">
        <authorList>
            <person name="Mendez C."/>
            <person name="Richter M."/>
            <person name="Ferrer M."/>
            <person name="Sanchez J."/>
        </authorList>
    </citation>
    <scope>NUCLEOTIDE SEQUENCE</scope>
</reference>
<accession>T1AFV0</accession>
<sequence length="301" mass="32854">HRQLTTLGVVCQVIAPSLIPTRAGDRVKTDRRDALKLARLLRSGDLTAVWVPDPAHEALRNLVRARADAKADELRAKHRLSKFLLRQGCAAPVGVRAWSLRFQAWLNQVAFAHAPDQVVFDDYRAVVRAATERLRRLEAALATLAGDTPQAATLTALQAFRGIGFLTAATIVAEVGDLRRFATAPQFMAYAGLVPSERSSGAARHRGHITKTGNALLRHVLGEAAHHARHSPVVSPTLAQRQRGVPPAVIALAWRAQLRLHTRYRHLSGRIGPHRALTAVARELAGFVWAVGQELEAPTRA</sequence>
<dbReference type="GO" id="GO:0004803">
    <property type="term" value="F:transposase activity"/>
    <property type="evidence" value="ECO:0007669"/>
    <property type="project" value="InterPro"/>
</dbReference>
<dbReference type="InterPro" id="IPR002525">
    <property type="entry name" value="Transp_IS110-like_N"/>
</dbReference>
<feature type="coiled-coil region" evidence="1">
    <location>
        <begin position="120"/>
        <end position="147"/>
    </location>
</feature>
<feature type="domain" description="Transposase IS110-like N-terminal" evidence="2">
    <location>
        <begin position="25"/>
        <end position="85"/>
    </location>
</feature>
<comment type="caution">
    <text evidence="4">The sequence shown here is derived from an EMBL/GenBank/DDBJ whole genome shotgun (WGS) entry which is preliminary data.</text>
</comment>
<keyword evidence="1" id="KW-0175">Coiled coil</keyword>
<reference evidence="4" key="2">
    <citation type="journal article" date="2014" name="ISME J.">
        <title>Microbial stratification in low pH oxic and suboxic macroscopic growths along an acid mine drainage.</title>
        <authorList>
            <person name="Mendez-Garcia C."/>
            <person name="Mesa V."/>
            <person name="Sprenger R.R."/>
            <person name="Richter M."/>
            <person name="Diez M.S."/>
            <person name="Solano J."/>
            <person name="Bargiela R."/>
            <person name="Golyshina O.V."/>
            <person name="Manteca A."/>
            <person name="Ramos J.L."/>
            <person name="Gallego J.R."/>
            <person name="Llorente I."/>
            <person name="Martins Dos Santos V.A."/>
            <person name="Jensen O.N."/>
            <person name="Pelaez A.I."/>
            <person name="Sanchez J."/>
            <person name="Ferrer M."/>
        </authorList>
    </citation>
    <scope>NUCLEOTIDE SEQUENCE</scope>
</reference>
<gene>
    <name evidence="4" type="ORF">B1B_14787</name>
</gene>
<feature type="non-terminal residue" evidence="4">
    <location>
        <position position="1"/>
    </location>
</feature>
<dbReference type="GO" id="GO:0006313">
    <property type="term" value="P:DNA transposition"/>
    <property type="evidence" value="ECO:0007669"/>
    <property type="project" value="InterPro"/>
</dbReference>
<evidence type="ECO:0000259" key="2">
    <source>
        <dbReference type="Pfam" id="PF01548"/>
    </source>
</evidence>
<dbReference type="Pfam" id="PF02371">
    <property type="entry name" value="Transposase_20"/>
    <property type="match status" value="1"/>
</dbReference>
<dbReference type="Pfam" id="PF01548">
    <property type="entry name" value="DEDD_Tnp_IS110"/>
    <property type="match status" value="1"/>
</dbReference>
<dbReference type="GO" id="GO:0003677">
    <property type="term" value="F:DNA binding"/>
    <property type="evidence" value="ECO:0007669"/>
    <property type="project" value="InterPro"/>
</dbReference>
<dbReference type="AlphaFoldDB" id="T1AFV0"/>
<evidence type="ECO:0000313" key="4">
    <source>
        <dbReference type="EMBL" id="EQD40805.1"/>
    </source>
</evidence>
<dbReference type="InterPro" id="IPR047650">
    <property type="entry name" value="Transpos_IS110"/>
</dbReference>
<name>T1AFV0_9ZZZZ</name>